<dbReference type="EMBL" id="AP027080">
    <property type="protein sequence ID" value="BDU70896.1"/>
    <property type="molecule type" value="Genomic_DNA"/>
</dbReference>
<evidence type="ECO:0000313" key="4">
    <source>
        <dbReference type="Proteomes" id="UP001238179"/>
    </source>
</evidence>
<organism evidence="3 4">
    <name type="scientific">Mesoterricola silvestris</name>
    <dbReference type="NCBI Taxonomy" id="2927979"/>
    <lineage>
        <taxon>Bacteria</taxon>
        <taxon>Pseudomonadati</taxon>
        <taxon>Acidobacteriota</taxon>
        <taxon>Holophagae</taxon>
        <taxon>Holophagales</taxon>
        <taxon>Holophagaceae</taxon>
        <taxon>Mesoterricola</taxon>
    </lineage>
</organism>
<accession>A0AA48K7B1</accession>
<dbReference type="Pfam" id="PF00857">
    <property type="entry name" value="Isochorismatase"/>
    <property type="match status" value="1"/>
</dbReference>
<name>A0AA48K7B1_9BACT</name>
<dbReference type="Proteomes" id="UP001238179">
    <property type="component" value="Chromosome"/>
</dbReference>
<dbReference type="InterPro" id="IPR050272">
    <property type="entry name" value="Isochorismatase-like_hydrls"/>
</dbReference>
<dbReference type="RefSeq" id="WP_316413795.1">
    <property type="nucleotide sequence ID" value="NZ_AP027080.1"/>
</dbReference>
<dbReference type="AlphaFoldDB" id="A0AA48K7B1"/>
<proteinExistence type="predicted"/>
<dbReference type="PANTHER" id="PTHR43540">
    <property type="entry name" value="PEROXYUREIDOACRYLATE/UREIDOACRYLATE AMIDOHYDROLASE-RELATED"/>
    <property type="match status" value="1"/>
</dbReference>
<evidence type="ECO:0000259" key="2">
    <source>
        <dbReference type="Pfam" id="PF00857"/>
    </source>
</evidence>
<dbReference type="InterPro" id="IPR000868">
    <property type="entry name" value="Isochorismatase-like_dom"/>
</dbReference>
<dbReference type="CDD" id="cd01014">
    <property type="entry name" value="nicotinamidase_related"/>
    <property type="match status" value="1"/>
</dbReference>
<dbReference type="GO" id="GO:0016787">
    <property type="term" value="F:hydrolase activity"/>
    <property type="evidence" value="ECO:0007669"/>
    <property type="project" value="UniProtKB-KW"/>
</dbReference>
<dbReference type="KEGG" id="msil:METEAL_00700"/>
<protein>
    <submittedName>
        <fullName evidence="3">Cysteine hydrolase</fullName>
    </submittedName>
</protein>
<gene>
    <name evidence="3" type="ORF">METEAL_00700</name>
</gene>
<keyword evidence="1 3" id="KW-0378">Hydrolase</keyword>
<dbReference type="SUPFAM" id="SSF52499">
    <property type="entry name" value="Isochorismatase-like hydrolases"/>
    <property type="match status" value="1"/>
</dbReference>
<evidence type="ECO:0000313" key="3">
    <source>
        <dbReference type="EMBL" id="BDU70896.1"/>
    </source>
</evidence>
<sequence>MLPKSTALLLVDVQAAFDDPYWGRRNNPGAEANQAALAAAFRAQGLPVVHVAHDSRDPNSPLFPGEPGNAFKPGTAPLPGEAEFRKHAHSAFTGTGLEAHLRGRGIDRLVIAGFTTNHCVSTTARLSCDLGFKTVVVRDACATFDLEDMDGNPIPAQALHDTGLAELHGEFAMVLPTEAILQLL</sequence>
<feature type="domain" description="Isochorismatase-like" evidence="2">
    <location>
        <begin position="6"/>
        <end position="177"/>
    </location>
</feature>
<dbReference type="PANTHER" id="PTHR43540:SF1">
    <property type="entry name" value="ISOCHORISMATASE HYDROLASE"/>
    <property type="match status" value="1"/>
</dbReference>
<keyword evidence="4" id="KW-1185">Reference proteome</keyword>
<dbReference type="InterPro" id="IPR036380">
    <property type="entry name" value="Isochorismatase-like_sf"/>
</dbReference>
<evidence type="ECO:0000256" key="1">
    <source>
        <dbReference type="ARBA" id="ARBA00022801"/>
    </source>
</evidence>
<reference evidence="4" key="1">
    <citation type="journal article" date="2023" name="Int. J. Syst. Evol. Microbiol.">
        <title>Mesoterricola silvestris gen. nov., sp. nov., Mesoterricola sediminis sp. nov., Geothrix oryzae sp. nov., Geothrix edaphica sp. nov., Geothrix rubra sp. nov., and Geothrix limicola sp. nov., six novel members of Acidobacteriota isolated from soils.</title>
        <authorList>
            <person name="Itoh H."/>
            <person name="Sugisawa Y."/>
            <person name="Mise K."/>
            <person name="Xu Z."/>
            <person name="Kuniyasu M."/>
            <person name="Ushijima N."/>
            <person name="Kawano K."/>
            <person name="Kobayashi E."/>
            <person name="Shiratori Y."/>
            <person name="Masuda Y."/>
            <person name="Senoo K."/>
        </authorList>
    </citation>
    <scope>NUCLEOTIDE SEQUENCE [LARGE SCALE GENOMIC DNA]</scope>
    <source>
        <strain evidence="4">W79</strain>
    </source>
</reference>
<dbReference type="Gene3D" id="3.40.50.850">
    <property type="entry name" value="Isochorismatase-like"/>
    <property type="match status" value="1"/>
</dbReference>